<feature type="transmembrane region" description="Helical" evidence="6">
    <location>
        <begin position="269"/>
        <end position="291"/>
    </location>
</feature>
<dbReference type="InterPro" id="IPR025966">
    <property type="entry name" value="OppC_N"/>
</dbReference>
<name>A0A0Q3T8F6_9BACI</name>
<dbReference type="GO" id="GO:0005886">
    <property type="term" value="C:plasma membrane"/>
    <property type="evidence" value="ECO:0007669"/>
    <property type="project" value="UniProtKB-SubCell"/>
</dbReference>
<evidence type="ECO:0000256" key="6">
    <source>
        <dbReference type="SAM" id="Phobius"/>
    </source>
</evidence>
<feature type="transmembrane region" description="Helical" evidence="6">
    <location>
        <begin position="151"/>
        <end position="173"/>
    </location>
</feature>
<organism evidence="8 9">
    <name type="scientific">Cytobacillus solani</name>
    <dbReference type="NCBI Taxonomy" id="1637975"/>
    <lineage>
        <taxon>Bacteria</taxon>
        <taxon>Bacillati</taxon>
        <taxon>Bacillota</taxon>
        <taxon>Bacilli</taxon>
        <taxon>Bacillales</taxon>
        <taxon>Bacillaceae</taxon>
        <taxon>Cytobacillus</taxon>
    </lineage>
</organism>
<keyword evidence="5 6" id="KW-0472">Membrane</keyword>
<feature type="domain" description="Oligopeptide transport permease C-like N-terminal" evidence="7">
    <location>
        <begin position="9"/>
        <end position="34"/>
    </location>
</feature>
<comment type="subcellular location">
    <subcellularLocation>
        <location evidence="1">Membrane</location>
        <topology evidence="1">Multi-pass membrane protein</topology>
    </subcellularLocation>
</comment>
<dbReference type="Gene3D" id="1.10.3720.10">
    <property type="entry name" value="MetI-like"/>
    <property type="match status" value="1"/>
</dbReference>
<evidence type="ECO:0000313" key="8">
    <source>
        <dbReference type="EMBL" id="KQL19757.1"/>
    </source>
</evidence>
<dbReference type="STRING" id="1637975.AN957_15090"/>
<dbReference type="PANTHER" id="PTHR43839">
    <property type="entry name" value="OPPC IN A BINDING PROTEIN-DEPENDENT TRANSPORT SYSTEM"/>
    <property type="match status" value="1"/>
</dbReference>
<dbReference type="InterPro" id="IPR035906">
    <property type="entry name" value="MetI-like_sf"/>
</dbReference>
<keyword evidence="9" id="KW-1185">Reference proteome</keyword>
<feature type="transmembrane region" description="Helical" evidence="6">
    <location>
        <begin position="119"/>
        <end position="139"/>
    </location>
</feature>
<dbReference type="RefSeq" id="WP_053476283.1">
    <property type="nucleotide sequence ID" value="NZ_CP041305.1"/>
</dbReference>
<dbReference type="InterPro" id="IPR000515">
    <property type="entry name" value="MetI-like"/>
</dbReference>
<keyword evidence="2" id="KW-0813">Transport</keyword>
<keyword evidence="3 6" id="KW-0812">Transmembrane</keyword>
<feature type="transmembrane region" description="Helical" evidence="6">
    <location>
        <begin position="82"/>
        <end position="107"/>
    </location>
</feature>
<keyword evidence="4 6" id="KW-1133">Transmembrane helix</keyword>
<protein>
    <submittedName>
        <fullName evidence="8">Peptide ABC transporter permease</fullName>
    </submittedName>
</protein>
<dbReference type="SUPFAM" id="SSF161098">
    <property type="entry name" value="MetI-like"/>
    <property type="match status" value="1"/>
</dbReference>
<evidence type="ECO:0000256" key="1">
    <source>
        <dbReference type="ARBA" id="ARBA00004141"/>
    </source>
</evidence>
<evidence type="ECO:0000313" key="9">
    <source>
        <dbReference type="Proteomes" id="UP000050996"/>
    </source>
</evidence>
<feature type="transmembrane region" description="Helical" evidence="6">
    <location>
        <begin position="213"/>
        <end position="237"/>
    </location>
</feature>
<comment type="caution">
    <text evidence="8">The sequence shown here is derived from an EMBL/GenBank/DDBJ whole genome shotgun (WGS) entry which is preliminary data.</text>
</comment>
<dbReference type="EMBL" id="LJIX01000006">
    <property type="protein sequence ID" value="KQL19757.1"/>
    <property type="molecule type" value="Genomic_DNA"/>
</dbReference>
<feature type="transmembrane region" description="Helical" evidence="6">
    <location>
        <begin position="7"/>
        <end position="29"/>
    </location>
</feature>
<proteinExistence type="predicted"/>
<sequence length="309" mass="34883">MGRLNVKLIIGLIMISFFLLIAVFGPIFAPYKVDELAEVKYNSTEEGRTLSAPPFPPSKEHLFGTDQWGYDILTLLLYGAKYTIFTVIIVALLRVIIGGSLGIFVALNQNSLNFPAKSAKLKINIFSGFPVFIILYFILIRINIEPVLSPLTLSAIVGTLMVILGVIGVYENVYSKTMELQKKLYITASQSLGGNKIHIAKQHILPSLKSQMYIIFMNEVIQVLHLIGQLGIFNLFFGGTFIRMDPPVFISITKEWAGLIGQFRSTIYYYQWILFFPLISYLLLLFSLYLVSQGIIQQEKVNQRKNPIL</sequence>
<evidence type="ECO:0000259" key="7">
    <source>
        <dbReference type="Pfam" id="PF12911"/>
    </source>
</evidence>
<dbReference type="PATRIC" id="fig|1637975.4.peg.2910"/>
<dbReference type="CDD" id="cd06261">
    <property type="entry name" value="TM_PBP2"/>
    <property type="match status" value="1"/>
</dbReference>
<dbReference type="Proteomes" id="UP000050996">
    <property type="component" value="Unassembled WGS sequence"/>
</dbReference>
<accession>A0A0Q3T8F6</accession>
<dbReference type="PANTHER" id="PTHR43839:SF3">
    <property type="entry name" value="OLIGOPEPTIDE ABC TRANSPORTER, PERMEASE PROTEIN"/>
    <property type="match status" value="1"/>
</dbReference>
<dbReference type="Pfam" id="PF12911">
    <property type="entry name" value="OppC_N"/>
    <property type="match status" value="1"/>
</dbReference>
<gene>
    <name evidence="8" type="ORF">AN957_15090</name>
</gene>
<evidence type="ECO:0000256" key="5">
    <source>
        <dbReference type="ARBA" id="ARBA00023136"/>
    </source>
</evidence>
<reference evidence="8 9" key="1">
    <citation type="submission" date="2015-09" db="EMBL/GenBank/DDBJ databases">
        <title>Genome sequencing project for genomic taxonomy and phylogenomics of Bacillus-like bacteria.</title>
        <authorList>
            <person name="Liu B."/>
            <person name="Wang J."/>
            <person name="Zhu Y."/>
            <person name="Liu G."/>
            <person name="Chen Q."/>
            <person name="Chen Z."/>
            <person name="Lan J."/>
            <person name="Che J."/>
            <person name="Ge C."/>
            <person name="Shi H."/>
            <person name="Pan Z."/>
            <person name="Liu X."/>
        </authorList>
    </citation>
    <scope>NUCLEOTIDE SEQUENCE [LARGE SCALE GENOMIC DNA]</scope>
    <source>
        <strain evidence="8 9">FJAT-18043</strain>
    </source>
</reference>
<evidence type="ECO:0000256" key="2">
    <source>
        <dbReference type="ARBA" id="ARBA00022448"/>
    </source>
</evidence>
<evidence type="ECO:0000256" key="3">
    <source>
        <dbReference type="ARBA" id="ARBA00022692"/>
    </source>
</evidence>
<dbReference type="AlphaFoldDB" id="A0A0Q3T8F6"/>
<dbReference type="GO" id="GO:0055085">
    <property type="term" value="P:transmembrane transport"/>
    <property type="evidence" value="ECO:0007669"/>
    <property type="project" value="InterPro"/>
</dbReference>
<evidence type="ECO:0000256" key="4">
    <source>
        <dbReference type="ARBA" id="ARBA00022989"/>
    </source>
</evidence>